<reference evidence="1 2" key="1">
    <citation type="submission" date="2018-06" db="EMBL/GenBank/DDBJ databases">
        <authorList>
            <consortium name="Pathogen Informatics"/>
            <person name="Doyle S."/>
        </authorList>
    </citation>
    <scope>NUCLEOTIDE SEQUENCE [LARGE SCALE GENOMIC DNA]</scope>
    <source>
        <strain evidence="1 2">NCTC10571</strain>
    </source>
</reference>
<gene>
    <name evidence="1" type="ORF">NCTC10571_01465</name>
</gene>
<dbReference type="Proteomes" id="UP000255234">
    <property type="component" value="Unassembled WGS sequence"/>
</dbReference>
<evidence type="ECO:0000313" key="2">
    <source>
        <dbReference type="Proteomes" id="UP000255234"/>
    </source>
</evidence>
<accession>A0A378NUG1</accession>
<sequence>MKIQIPNYNIIETDNLNINDIPLSYIDLTYKNLKINCKINKEYLKDEKTPIRPYSKVNPDDLFFNSKYEILDNIELKRNGNEYIYEPKNIIEYTPESFSCNVLIKKNITFSNNNNYNLKISVIEDGESLERSSSLISIFADAYRRDIAPSNISINNKSLKPESLITSSLMENDIIFAHSSDGVNITNSDNELIDINIDNLLNNHVNLWLSIDSFEDSLIPQENIENITIYEDTSIFNIKQYPQNKKENEHYFIFDANKRHKNYSSDIYNYINFANSILIIEKKDAGHLILTPNYVLNDLESNAKLIYEVIMYVFLRSYYLSKTAYSWITTEPIDYMSYSYNKLNINHKNININKLLLNDDYDIGNQYRIINIFISNDNVKFKGLNSNGDMYFYKINNIDTPKKEGETSFLTTKQTVINYFEEDINYIETKFSISSNIIDDIAYITINPYYSSSNKIFNNNTQTFRLSDVDIEYYICTKPTSPQIESMFTFISCSDYDSEKDGNILCYITLTTTKETRNHDIRINGGGLPKNQPNNFDLIDIGNIYGRPYRIGSTIIISLPKECEQYNDIIQKEVYKHISSGDYPIFFYE</sequence>
<protein>
    <submittedName>
        <fullName evidence="1">Uncharacterized protein</fullName>
    </submittedName>
</protein>
<organism evidence="1 2">
    <name type="scientific">Megamonas hypermegale</name>
    <dbReference type="NCBI Taxonomy" id="158847"/>
    <lineage>
        <taxon>Bacteria</taxon>
        <taxon>Bacillati</taxon>
        <taxon>Bacillota</taxon>
        <taxon>Negativicutes</taxon>
        <taxon>Selenomonadales</taxon>
        <taxon>Selenomonadaceae</taxon>
        <taxon>Megamonas</taxon>
    </lineage>
</organism>
<proteinExistence type="predicted"/>
<dbReference type="RefSeq" id="WP_115151667.1">
    <property type="nucleotide sequence ID" value="NZ_UGPP01000001.1"/>
</dbReference>
<name>A0A378NUG1_9FIRM</name>
<evidence type="ECO:0000313" key="1">
    <source>
        <dbReference type="EMBL" id="STY71309.1"/>
    </source>
</evidence>
<dbReference type="AlphaFoldDB" id="A0A378NUG1"/>
<dbReference type="EMBL" id="UGPP01000001">
    <property type="protein sequence ID" value="STY71309.1"/>
    <property type="molecule type" value="Genomic_DNA"/>
</dbReference>